<dbReference type="AlphaFoldDB" id="A0A652ZWD6"/>
<evidence type="ECO:0008006" key="3">
    <source>
        <dbReference type="Google" id="ProtNLM"/>
    </source>
</evidence>
<feature type="chain" id="PRO_5024887808" description="Lipoprotein" evidence="1">
    <location>
        <begin position="28"/>
        <end position="190"/>
    </location>
</feature>
<evidence type="ECO:0000313" key="2">
    <source>
        <dbReference type="EMBL" id="VBB40050.1"/>
    </source>
</evidence>
<accession>A0A652ZWD6</accession>
<reference evidence="2" key="1">
    <citation type="submission" date="2018-07" db="EMBL/GenBank/DDBJ databases">
        <authorList>
            <consortium name="Genoscope - CEA"/>
            <person name="William W."/>
        </authorList>
    </citation>
    <scope>NUCLEOTIDE SEQUENCE</scope>
    <source>
        <strain evidence="2">IK1</strain>
    </source>
</reference>
<organism evidence="2">
    <name type="scientific">uncultured Spirochaetota bacterium</name>
    <dbReference type="NCBI Taxonomy" id="460511"/>
    <lineage>
        <taxon>Bacteria</taxon>
        <taxon>Pseudomonadati</taxon>
        <taxon>Spirochaetota</taxon>
        <taxon>environmental samples</taxon>
    </lineage>
</organism>
<protein>
    <recommendedName>
        <fullName evidence="3">Lipoprotein</fullName>
    </recommendedName>
</protein>
<sequence length="190" mass="21220">MKYPKGLISLLAFGLSMLVLVSSCATAKNSFDPSLPEVSLYKATESDIRQYGKNFSENPYMEPRTLVRGKLNEFFIVRVDFNLPADTMVAILATATSPSGEEVARVYDIQGLKDFWWALTIRDNDSGLYDRKLTAIERSCIPSFDFKQRAGKRSLFIPFIGKNPIPRPATLSVQVVLDSGTTGQYSFTLE</sequence>
<dbReference type="PROSITE" id="PS51257">
    <property type="entry name" value="PROKAR_LIPOPROTEIN"/>
    <property type="match status" value="1"/>
</dbReference>
<keyword evidence="1" id="KW-0732">Signal</keyword>
<evidence type="ECO:0000256" key="1">
    <source>
        <dbReference type="SAM" id="SignalP"/>
    </source>
</evidence>
<gene>
    <name evidence="2" type="ORF">TRIP_E280027</name>
</gene>
<feature type="signal peptide" evidence="1">
    <location>
        <begin position="1"/>
        <end position="27"/>
    </location>
</feature>
<dbReference type="EMBL" id="UPXP01000021">
    <property type="protein sequence ID" value="VBB40050.1"/>
    <property type="molecule type" value="Genomic_DNA"/>
</dbReference>
<name>A0A652ZWD6_9SPIR</name>
<proteinExistence type="predicted"/>